<dbReference type="GO" id="GO:0003700">
    <property type="term" value="F:DNA-binding transcription factor activity"/>
    <property type="evidence" value="ECO:0007669"/>
    <property type="project" value="InterPro"/>
</dbReference>
<evidence type="ECO:0000256" key="3">
    <source>
        <dbReference type="ARBA" id="ARBA00023125"/>
    </source>
</evidence>
<accession>A0A1J4Q6L2</accession>
<feature type="domain" description="HTH lysR-type" evidence="5">
    <location>
        <begin position="3"/>
        <end position="60"/>
    </location>
</feature>
<keyword evidence="4" id="KW-0804">Transcription</keyword>
<dbReference type="Pfam" id="PF03466">
    <property type="entry name" value="LysR_substrate"/>
    <property type="match status" value="1"/>
</dbReference>
<gene>
    <name evidence="6" type="ORF">VT52_004830</name>
</gene>
<dbReference type="PANTHER" id="PTHR30346">
    <property type="entry name" value="TRANSCRIPTIONAL DUAL REGULATOR HCAR-RELATED"/>
    <property type="match status" value="1"/>
</dbReference>
<evidence type="ECO:0000256" key="4">
    <source>
        <dbReference type="ARBA" id="ARBA00023163"/>
    </source>
</evidence>
<dbReference type="SUPFAM" id="SSF46785">
    <property type="entry name" value="Winged helix' DNA-binding domain"/>
    <property type="match status" value="1"/>
</dbReference>
<dbReference type="InterPro" id="IPR000847">
    <property type="entry name" value="LysR_HTH_N"/>
</dbReference>
<reference evidence="6" key="1">
    <citation type="submission" date="2016-10" db="EMBL/GenBank/DDBJ databases">
        <title>Genome sequence of Streptomyces malaysiense MUSC 136.</title>
        <authorList>
            <person name="Lee L.-H."/>
            <person name="Ser H.-L."/>
        </authorList>
    </citation>
    <scope>NUCLEOTIDE SEQUENCE [LARGE SCALE GENOMIC DNA]</scope>
    <source>
        <strain evidence="6">MUSC 136</strain>
    </source>
</reference>
<sequence length="284" mass="31108">MNIDLRHLRCFLTVAQEGGFTAAGRRLHLTQPTLTRNIRTLEQTLGVKLFERSTRRTELTEKGKALQEAVAPLLRQLDSALRDLQKGEKLRIGFSWGLPEGLSRLAARFSEETGVGVEFIRCDTPQAGLDTGEADLGLLRSASIPKGLRGVHLYEEDRIAAVPASWRLAERTELDWADLTEVPLIINTVSGTTFPDMWPAGRRPTVGAECRNFDEWLEQVAVGLGVGTAPVSAALRYTHPAVRLVPLTGAPTVPAYLAHPSHGAHPQAARFAHQVWQAAGELHP</sequence>
<dbReference type="CDD" id="cd08414">
    <property type="entry name" value="PBP2_LTTR_aromatics_like"/>
    <property type="match status" value="1"/>
</dbReference>
<dbReference type="AlphaFoldDB" id="A0A1J4Q6L2"/>
<evidence type="ECO:0000256" key="2">
    <source>
        <dbReference type="ARBA" id="ARBA00023015"/>
    </source>
</evidence>
<dbReference type="InterPro" id="IPR036390">
    <property type="entry name" value="WH_DNA-bd_sf"/>
</dbReference>
<name>A0A1J4Q6L2_9ACTN</name>
<dbReference type="InterPro" id="IPR005119">
    <property type="entry name" value="LysR_subst-bd"/>
</dbReference>
<keyword evidence="2" id="KW-0805">Transcription regulation</keyword>
<dbReference type="Pfam" id="PF00126">
    <property type="entry name" value="HTH_1"/>
    <property type="match status" value="1"/>
</dbReference>
<dbReference type="Gene3D" id="3.40.190.10">
    <property type="entry name" value="Periplasmic binding protein-like II"/>
    <property type="match status" value="2"/>
</dbReference>
<dbReference type="SUPFAM" id="SSF53850">
    <property type="entry name" value="Periplasmic binding protein-like II"/>
    <property type="match status" value="1"/>
</dbReference>
<dbReference type="PANTHER" id="PTHR30346:SF28">
    <property type="entry name" value="HTH-TYPE TRANSCRIPTIONAL REGULATOR CYNR"/>
    <property type="match status" value="1"/>
</dbReference>
<dbReference type="GO" id="GO:0032993">
    <property type="term" value="C:protein-DNA complex"/>
    <property type="evidence" value="ECO:0007669"/>
    <property type="project" value="TreeGrafter"/>
</dbReference>
<dbReference type="GO" id="GO:0003677">
    <property type="term" value="F:DNA binding"/>
    <property type="evidence" value="ECO:0007669"/>
    <property type="project" value="UniProtKB-KW"/>
</dbReference>
<keyword evidence="7" id="KW-1185">Reference proteome</keyword>
<evidence type="ECO:0000313" key="6">
    <source>
        <dbReference type="EMBL" id="OIK28682.1"/>
    </source>
</evidence>
<evidence type="ECO:0000313" key="7">
    <source>
        <dbReference type="Proteomes" id="UP000034838"/>
    </source>
</evidence>
<dbReference type="RefSeq" id="WP_071387366.1">
    <property type="nucleotide sequence ID" value="NZ_LBDA02000008.1"/>
</dbReference>
<dbReference type="FunFam" id="1.10.10.10:FF:000001">
    <property type="entry name" value="LysR family transcriptional regulator"/>
    <property type="match status" value="1"/>
</dbReference>
<protein>
    <recommendedName>
        <fullName evidence="5">HTH lysR-type domain-containing protein</fullName>
    </recommendedName>
</protein>
<dbReference type="PROSITE" id="PS50931">
    <property type="entry name" value="HTH_LYSR"/>
    <property type="match status" value="1"/>
</dbReference>
<dbReference type="PRINTS" id="PR00039">
    <property type="entry name" value="HTHLYSR"/>
</dbReference>
<dbReference type="InterPro" id="IPR036388">
    <property type="entry name" value="WH-like_DNA-bd_sf"/>
</dbReference>
<dbReference type="Proteomes" id="UP000034838">
    <property type="component" value="Unassembled WGS sequence"/>
</dbReference>
<comment type="caution">
    <text evidence="6">The sequence shown here is derived from an EMBL/GenBank/DDBJ whole genome shotgun (WGS) entry which is preliminary data.</text>
</comment>
<dbReference type="Gene3D" id="1.10.10.10">
    <property type="entry name" value="Winged helix-like DNA-binding domain superfamily/Winged helix DNA-binding domain"/>
    <property type="match status" value="1"/>
</dbReference>
<organism evidence="6 7">
    <name type="scientific">Streptomyces malaysiense</name>
    <dbReference type="NCBI Taxonomy" id="1428626"/>
    <lineage>
        <taxon>Bacteria</taxon>
        <taxon>Bacillati</taxon>
        <taxon>Actinomycetota</taxon>
        <taxon>Actinomycetes</taxon>
        <taxon>Kitasatosporales</taxon>
        <taxon>Streptomycetaceae</taxon>
        <taxon>Streptomyces</taxon>
    </lineage>
</organism>
<evidence type="ECO:0000259" key="5">
    <source>
        <dbReference type="PROSITE" id="PS50931"/>
    </source>
</evidence>
<evidence type="ECO:0000256" key="1">
    <source>
        <dbReference type="ARBA" id="ARBA00009437"/>
    </source>
</evidence>
<proteinExistence type="inferred from homology"/>
<keyword evidence="3" id="KW-0238">DNA-binding</keyword>
<comment type="similarity">
    <text evidence="1">Belongs to the LysR transcriptional regulatory family.</text>
</comment>
<dbReference type="EMBL" id="LBDA02000008">
    <property type="protein sequence ID" value="OIK28682.1"/>
    <property type="molecule type" value="Genomic_DNA"/>
</dbReference>